<proteinExistence type="predicted"/>
<feature type="domain" description="DUF6851" evidence="2">
    <location>
        <begin position="124"/>
        <end position="250"/>
    </location>
</feature>
<evidence type="ECO:0000313" key="4">
    <source>
        <dbReference type="EMBL" id="GCE18302.1"/>
    </source>
</evidence>
<dbReference type="CDD" id="cd03398">
    <property type="entry name" value="PAP2_haloperoxidase"/>
    <property type="match status" value="1"/>
</dbReference>
<dbReference type="EMBL" id="BIFS01000001">
    <property type="protein sequence ID" value="GCE18302.1"/>
    <property type="molecule type" value="Genomic_DNA"/>
</dbReference>
<dbReference type="InterPro" id="IPR036938">
    <property type="entry name" value="PAP2/HPO_sf"/>
</dbReference>
<dbReference type="InterPro" id="IPR055161">
    <property type="entry name" value="NapH1-like_2nd"/>
</dbReference>
<reference evidence="5" key="1">
    <citation type="submission" date="2018-12" db="EMBL/GenBank/DDBJ databases">
        <title>Tengunoibacter tsumagoiensis gen. nov., sp. nov., Dictyobacter kobayashii sp. nov., D. alpinus sp. nov., and D. joshuensis sp. nov. and description of Dictyobacteraceae fam. nov. within the order Ktedonobacterales isolated from Tengu-no-mugimeshi.</title>
        <authorList>
            <person name="Wang C.M."/>
            <person name="Zheng Y."/>
            <person name="Sakai Y."/>
            <person name="Toyoda A."/>
            <person name="Minakuchi Y."/>
            <person name="Abe K."/>
            <person name="Yokota A."/>
            <person name="Yabe S."/>
        </authorList>
    </citation>
    <scope>NUCLEOTIDE SEQUENCE [LARGE SCALE GENOMIC DNA]</scope>
    <source>
        <strain evidence="5">Uno11</strain>
    </source>
</reference>
<evidence type="ECO:0000256" key="1">
    <source>
        <dbReference type="SAM" id="MobiDB-lite"/>
    </source>
</evidence>
<evidence type="ECO:0000313" key="5">
    <source>
        <dbReference type="Proteomes" id="UP000287188"/>
    </source>
</evidence>
<keyword evidence="4" id="KW-0560">Oxidoreductase</keyword>
<keyword evidence="5" id="KW-1185">Reference proteome</keyword>
<dbReference type="Proteomes" id="UP000287188">
    <property type="component" value="Unassembled WGS sequence"/>
</dbReference>
<feature type="compositionally biased region" description="Pro residues" evidence="1">
    <location>
        <begin position="68"/>
        <end position="89"/>
    </location>
</feature>
<feature type="compositionally biased region" description="Basic and acidic residues" evidence="1">
    <location>
        <begin position="1"/>
        <end position="16"/>
    </location>
</feature>
<dbReference type="PANTHER" id="PTHR34599:SF2">
    <property type="entry name" value="TRAF-TYPE DOMAIN-CONTAINING PROTEIN"/>
    <property type="match status" value="1"/>
</dbReference>
<dbReference type="Gene3D" id="1.20.144.10">
    <property type="entry name" value="Phosphatidic acid phosphatase type 2/haloperoxidase"/>
    <property type="match status" value="1"/>
</dbReference>
<sequence length="540" mass="57872">MENSVDNKMRMDDVSENHSANEQGGAKDPFKKSLSRRTVLRTGTGLLVVAIGTGTFIEIGRNATLAASPPPPKPTPQPKPTPKPKPTPPGSGANNAAVQWNNAALQAIRDISPGPTIASRALAIMHTCMYDAWATYDHAANPTRPNGIPRQKPVNDATEAVSYAAYNALMDLFPADAALYASLMQSLGFDPTNTTTDITTQAGVGNVAAQAVISYRHNDGSNQLNGYADTSGYVPVNTPTQINDPTKWQPLLVNGKQQKYTTPHWGTITPFALTSGSQFRPTTGPATDYSNPSGTYVSQANTILQYSAQLNDTTKTIADYWANGPHSETPPGHWELFVQFANAQYISKLKDHALSDDVMMFFIQSNAVFDAGIACWECKRYYNSVRPITAVRYLYNGQQITAWGGYNQGTQTIDGGQWLPYQESFVVTPPFPEYVSGHSTFSAAGAYCLQQATGSDTFGNSYTAAAGSSLIEPGFAPTQSVTLSWPTLSAAAAEAGISRQYGGIHFNQGDQDGRILGKQVATAVWAKAVGYISGKIQPGS</sequence>
<dbReference type="InterPro" id="IPR049283">
    <property type="entry name" value="DUF6851"/>
</dbReference>
<evidence type="ECO:0000259" key="3">
    <source>
        <dbReference type="Pfam" id="PF22778"/>
    </source>
</evidence>
<feature type="region of interest" description="Disordered" evidence="1">
    <location>
        <begin position="62"/>
        <end position="96"/>
    </location>
</feature>
<dbReference type="GO" id="GO:0004601">
    <property type="term" value="F:peroxidase activity"/>
    <property type="evidence" value="ECO:0007669"/>
    <property type="project" value="UniProtKB-KW"/>
</dbReference>
<feature type="region of interest" description="Disordered" evidence="1">
    <location>
        <begin position="1"/>
        <end position="32"/>
    </location>
</feature>
<dbReference type="InterPro" id="IPR016119">
    <property type="entry name" value="Br/Cl_peroxidase_C"/>
</dbReference>
<keyword evidence="4" id="KW-0575">Peroxidase</keyword>
<dbReference type="SUPFAM" id="SSF48317">
    <property type="entry name" value="Acid phosphatase/Vanadium-dependent haloperoxidase"/>
    <property type="match status" value="1"/>
</dbReference>
<comment type="caution">
    <text evidence="4">The sequence shown here is derived from an EMBL/GenBank/DDBJ whole genome shotgun (WGS) entry which is preliminary data.</text>
</comment>
<protein>
    <submittedName>
        <fullName evidence="4">Haloperoxidase</fullName>
    </submittedName>
</protein>
<accession>A0A402AGS0</accession>
<dbReference type="Pfam" id="PF22778">
    <property type="entry name" value="VCPO_2nd"/>
    <property type="match status" value="1"/>
</dbReference>
<dbReference type="PANTHER" id="PTHR34599">
    <property type="entry name" value="PEROXIDASE-RELATED"/>
    <property type="match status" value="1"/>
</dbReference>
<dbReference type="AlphaFoldDB" id="A0A402AGS0"/>
<evidence type="ECO:0000259" key="2">
    <source>
        <dbReference type="Pfam" id="PF21167"/>
    </source>
</evidence>
<dbReference type="Gene3D" id="1.10.606.10">
    <property type="entry name" value="Vanadium-containing Chloroperoxidase, domain 2"/>
    <property type="match status" value="1"/>
</dbReference>
<dbReference type="Pfam" id="PF21167">
    <property type="entry name" value="DUF6851"/>
    <property type="match status" value="1"/>
</dbReference>
<gene>
    <name evidence="4" type="ORF">KDK_21020</name>
</gene>
<organism evidence="4 5">
    <name type="scientific">Dictyobacter kobayashii</name>
    <dbReference type="NCBI Taxonomy" id="2014872"/>
    <lineage>
        <taxon>Bacteria</taxon>
        <taxon>Bacillati</taxon>
        <taxon>Chloroflexota</taxon>
        <taxon>Ktedonobacteria</taxon>
        <taxon>Ktedonobacterales</taxon>
        <taxon>Dictyobacteraceae</taxon>
        <taxon>Dictyobacter</taxon>
    </lineage>
</organism>
<feature type="domain" description="Vanadium-dependent haloperoxidase NapH1-like second helical-bundle" evidence="3">
    <location>
        <begin position="360"/>
        <end position="525"/>
    </location>
</feature>
<name>A0A402AGS0_9CHLR</name>
<dbReference type="InterPro" id="IPR052559">
    <property type="entry name" value="V-haloperoxidase"/>
</dbReference>